<name>A0ABP7CDI9_9MICC</name>
<reference evidence="2" key="1">
    <citation type="journal article" date="2019" name="Int. J. Syst. Evol. Microbiol.">
        <title>The Global Catalogue of Microorganisms (GCM) 10K type strain sequencing project: providing services to taxonomists for standard genome sequencing and annotation.</title>
        <authorList>
            <consortium name="The Broad Institute Genomics Platform"/>
            <consortium name="The Broad Institute Genome Sequencing Center for Infectious Disease"/>
            <person name="Wu L."/>
            <person name="Ma J."/>
        </authorList>
    </citation>
    <scope>NUCLEOTIDE SEQUENCE [LARGE SCALE GENOMIC DNA]</scope>
    <source>
        <strain evidence="2">JCM 30742</strain>
    </source>
</reference>
<dbReference type="Proteomes" id="UP001500752">
    <property type="component" value="Unassembled WGS sequence"/>
</dbReference>
<protein>
    <submittedName>
        <fullName evidence="1">Uncharacterized protein</fullName>
    </submittedName>
</protein>
<comment type="caution">
    <text evidence="1">The sequence shown here is derived from an EMBL/GenBank/DDBJ whole genome shotgun (WGS) entry which is preliminary data.</text>
</comment>
<evidence type="ECO:0000313" key="1">
    <source>
        <dbReference type="EMBL" id="GAA3685674.1"/>
    </source>
</evidence>
<sequence>MGRREHHRRLRLVPEVPRPRFGRAEVWVESPLQLLSAVEAHGAGLLGSRTVIHPRGGTAGLDSTLQALVAQAPLGVSFADAGLKVPPARRPGIDRWVTGDAYSGRIQRALLGPVAAQEVVIVDDGLATLKLLEMLTSDRPVPLIRPRGRAGLGRRALGLATWHHLRLLARHGRLMAFTALPVPISVDEKFRALGGHLEHHRFEWLSTQPVPETFHEPTIVVGSALASDGLIDADAYLGWVMSLAEDGPIAYFPHRREHPEFLARLAGNPLIHVQEHTVPVEMRLRGLRSGQTVRALPSTVLPSLRLLLAPNGVAIKGHGIPGPWWTPAATPALRAHLTTSLGSLGSLGDNA</sequence>
<gene>
    <name evidence="1" type="ORF">GCM10023081_23950</name>
</gene>
<dbReference type="RefSeq" id="WP_345151026.1">
    <property type="nucleotide sequence ID" value="NZ_BAABEO010000016.1"/>
</dbReference>
<accession>A0ABP7CDI9</accession>
<evidence type="ECO:0000313" key="2">
    <source>
        <dbReference type="Proteomes" id="UP001500752"/>
    </source>
</evidence>
<proteinExistence type="predicted"/>
<keyword evidence="2" id="KW-1185">Reference proteome</keyword>
<dbReference type="EMBL" id="BAABEO010000016">
    <property type="protein sequence ID" value="GAA3685674.1"/>
    <property type="molecule type" value="Genomic_DNA"/>
</dbReference>
<organism evidence="1 2">
    <name type="scientific">Arthrobacter ginkgonis</name>
    <dbReference type="NCBI Taxonomy" id="1630594"/>
    <lineage>
        <taxon>Bacteria</taxon>
        <taxon>Bacillati</taxon>
        <taxon>Actinomycetota</taxon>
        <taxon>Actinomycetes</taxon>
        <taxon>Micrococcales</taxon>
        <taxon>Micrococcaceae</taxon>
        <taxon>Arthrobacter</taxon>
    </lineage>
</organism>